<keyword evidence="2" id="KW-1185">Reference proteome</keyword>
<reference evidence="1 2" key="1">
    <citation type="submission" date="2018-04" db="EMBL/GenBank/DDBJ databases">
        <title>Genomic Encyclopedia of Archaeal and Bacterial Type Strains, Phase II (KMG-II): from individual species to whole genera.</title>
        <authorList>
            <person name="Goeker M."/>
        </authorList>
    </citation>
    <scope>NUCLEOTIDE SEQUENCE [LARGE SCALE GENOMIC DNA]</scope>
    <source>
        <strain evidence="1 2">DSM 25731</strain>
    </source>
</reference>
<evidence type="ECO:0000313" key="2">
    <source>
        <dbReference type="Proteomes" id="UP000244090"/>
    </source>
</evidence>
<dbReference type="AlphaFoldDB" id="A0A2T6BUT7"/>
<accession>A0A2T6BUT7</accession>
<evidence type="ECO:0000313" key="1">
    <source>
        <dbReference type="EMBL" id="PTX59849.1"/>
    </source>
</evidence>
<dbReference type="Proteomes" id="UP000244090">
    <property type="component" value="Unassembled WGS sequence"/>
</dbReference>
<gene>
    <name evidence="1" type="ORF">C8N46_108162</name>
</gene>
<name>A0A2T6BUT7_9FLAO</name>
<sequence length="83" mass="9133">MKKKKLNKFMLKKQIISSLNEAIRGGNDKTDPFSATCAIPVGNCTIALTVQPEVCNTLPRPLSNCTVAYSVQDWCNQSVDIKC</sequence>
<proteinExistence type="predicted"/>
<dbReference type="OrthoDB" id="1448609at2"/>
<protein>
    <submittedName>
        <fullName evidence="1">Uncharacterized protein</fullName>
    </submittedName>
</protein>
<dbReference type="RefSeq" id="WP_146169854.1">
    <property type="nucleotide sequence ID" value="NZ_QBKT01000008.1"/>
</dbReference>
<comment type="caution">
    <text evidence="1">The sequence shown here is derived from an EMBL/GenBank/DDBJ whole genome shotgun (WGS) entry which is preliminary data.</text>
</comment>
<dbReference type="EMBL" id="QBKT01000008">
    <property type="protein sequence ID" value="PTX59849.1"/>
    <property type="molecule type" value="Genomic_DNA"/>
</dbReference>
<organism evidence="1 2">
    <name type="scientific">Kordia periserrulae</name>
    <dbReference type="NCBI Taxonomy" id="701523"/>
    <lineage>
        <taxon>Bacteria</taxon>
        <taxon>Pseudomonadati</taxon>
        <taxon>Bacteroidota</taxon>
        <taxon>Flavobacteriia</taxon>
        <taxon>Flavobacteriales</taxon>
        <taxon>Flavobacteriaceae</taxon>
        <taxon>Kordia</taxon>
    </lineage>
</organism>